<proteinExistence type="predicted"/>
<evidence type="ECO:0000313" key="2">
    <source>
        <dbReference type="Proteomes" id="UP000450917"/>
    </source>
</evidence>
<protein>
    <submittedName>
        <fullName evidence="1">Uncharacterized protein</fullName>
    </submittedName>
</protein>
<dbReference type="Proteomes" id="UP000450917">
    <property type="component" value="Unassembled WGS sequence"/>
</dbReference>
<reference evidence="1 2" key="1">
    <citation type="submission" date="2019-11" db="EMBL/GenBank/DDBJ databases">
        <title>Draft genome sequences of five Paenibacillus species of dairy origin.</title>
        <authorList>
            <person name="Olajide A.M."/>
            <person name="Chen S."/>
            <person name="Lapointe G."/>
        </authorList>
    </citation>
    <scope>NUCLEOTIDE SEQUENCE [LARGE SCALE GENOMIC DNA]</scope>
    <source>
        <strain evidence="1 2">2CS3</strain>
    </source>
</reference>
<name>A0A7X2ZF36_9BACL</name>
<keyword evidence="2" id="KW-1185">Reference proteome</keyword>
<comment type="caution">
    <text evidence="1">The sequence shown here is derived from an EMBL/GenBank/DDBJ whole genome shotgun (WGS) entry which is preliminary data.</text>
</comment>
<sequence>MKVANSFVYNVLVGPHVSHGDARHAVAKYLLQQVTDPQPTLTPITSRNQSRSDRFLKTDLICSNFSMLLIGCTTFQHFSYKRKPNKLTSVGYRGQLAAANPMFIEDYIRLIQFITHFQ</sequence>
<accession>A0A7X2ZF36</accession>
<dbReference type="EMBL" id="WNZX01000030">
    <property type="protein sequence ID" value="MUG73668.1"/>
    <property type="molecule type" value="Genomic_DNA"/>
</dbReference>
<organism evidence="1 2">
    <name type="scientific">Paenibacillus validus</name>
    <dbReference type="NCBI Taxonomy" id="44253"/>
    <lineage>
        <taxon>Bacteria</taxon>
        <taxon>Bacillati</taxon>
        <taxon>Bacillota</taxon>
        <taxon>Bacilli</taxon>
        <taxon>Bacillales</taxon>
        <taxon>Paenibacillaceae</taxon>
        <taxon>Paenibacillus</taxon>
    </lineage>
</organism>
<dbReference type="AlphaFoldDB" id="A0A7X2ZF36"/>
<dbReference type="RefSeq" id="WP_127608450.1">
    <property type="nucleotide sequence ID" value="NZ_JARTHJ010000052.1"/>
</dbReference>
<gene>
    <name evidence="1" type="ORF">GNP93_23890</name>
</gene>
<evidence type="ECO:0000313" key="1">
    <source>
        <dbReference type="EMBL" id="MUG73668.1"/>
    </source>
</evidence>